<dbReference type="Proteomes" id="UP000426246">
    <property type="component" value="Chromosome"/>
</dbReference>
<keyword evidence="1" id="KW-0472">Membrane</keyword>
<protein>
    <submittedName>
        <fullName evidence="2">Uncharacterized protein</fullName>
    </submittedName>
</protein>
<dbReference type="AlphaFoldDB" id="A0A6B8REU0"/>
<feature type="transmembrane region" description="Helical" evidence="1">
    <location>
        <begin position="235"/>
        <end position="253"/>
    </location>
</feature>
<feature type="transmembrane region" description="Helical" evidence="1">
    <location>
        <begin position="12"/>
        <end position="29"/>
    </location>
</feature>
<feature type="transmembrane region" description="Helical" evidence="1">
    <location>
        <begin position="44"/>
        <end position="63"/>
    </location>
</feature>
<dbReference type="KEGG" id="ppsc:EHS13_03250"/>
<feature type="transmembrane region" description="Helical" evidence="1">
    <location>
        <begin position="143"/>
        <end position="164"/>
    </location>
</feature>
<feature type="transmembrane region" description="Helical" evidence="1">
    <location>
        <begin position="75"/>
        <end position="92"/>
    </location>
</feature>
<feature type="transmembrane region" description="Helical" evidence="1">
    <location>
        <begin position="205"/>
        <end position="223"/>
    </location>
</feature>
<keyword evidence="3" id="KW-1185">Reference proteome</keyword>
<gene>
    <name evidence="2" type="ORF">EHS13_03250</name>
</gene>
<feature type="transmembrane region" description="Helical" evidence="1">
    <location>
        <begin position="104"/>
        <end position="122"/>
    </location>
</feature>
<reference evidence="3" key="1">
    <citation type="submission" date="2018-11" db="EMBL/GenBank/DDBJ databases">
        <title>Complete genome sequence of Paenibacillus sp. ML311-T8.</title>
        <authorList>
            <person name="Nam Y.-D."/>
            <person name="Kang J."/>
            <person name="Chung W.-H."/>
            <person name="Park Y.S."/>
        </authorList>
    </citation>
    <scope>NUCLEOTIDE SEQUENCE [LARGE SCALE GENOMIC DNA]</scope>
    <source>
        <strain evidence="3">ML311-T8</strain>
    </source>
</reference>
<keyword evidence="1" id="KW-0812">Transmembrane</keyword>
<name>A0A6B8REU0_9BACL</name>
<dbReference type="EMBL" id="CP034235">
    <property type="protein sequence ID" value="QGQ93992.1"/>
    <property type="molecule type" value="Genomic_DNA"/>
</dbReference>
<accession>A0A6B8REU0</accession>
<evidence type="ECO:0000256" key="1">
    <source>
        <dbReference type="SAM" id="Phobius"/>
    </source>
</evidence>
<proteinExistence type="predicted"/>
<organism evidence="2 3">
    <name type="scientific">Paenibacillus psychroresistens</name>
    <dbReference type="NCBI Taxonomy" id="1778678"/>
    <lineage>
        <taxon>Bacteria</taxon>
        <taxon>Bacillati</taxon>
        <taxon>Bacillota</taxon>
        <taxon>Bacilli</taxon>
        <taxon>Bacillales</taxon>
        <taxon>Paenibacillaceae</taxon>
        <taxon>Paenibacillus</taxon>
    </lineage>
</organism>
<dbReference type="RefSeq" id="WP_155698988.1">
    <property type="nucleotide sequence ID" value="NZ_CP034235.1"/>
</dbReference>
<feature type="transmembrane region" description="Helical" evidence="1">
    <location>
        <begin position="176"/>
        <end position="193"/>
    </location>
</feature>
<evidence type="ECO:0000313" key="3">
    <source>
        <dbReference type="Proteomes" id="UP000426246"/>
    </source>
</evidence>
<evidence type="ECO:0000313" key="2">
    <source>
        <dbReference type="EMBL" id="QGQ93992.1"/>
    </source>
</evidence>
<dbReference type="OrthoDB" id="9780088at2"/>
<keyword evidence="1" id="KW-1133">Transmembrane helix</keyword>
<sequence>MATNKLAPKIGFILSILIFIFALGLYFHYQSAQDQWIWPVETSALGFSFVGAWFAGGVAPLIYSGLFRQLSPLRGLALAGLVSTGGSAYFLYSKQDLAGNERYLPFSILFALAFLGIIYVFIKSNRGYLRDDNSVSPVIRWAFLLFSILLFFFGLGLILNKANIFPLALAPDMQDIYGWFFLGSCIYFFYGFLKPTRYNVTGPMLSFLVYDLLLIPPFLKYTADVPAELQTSLTIYLSVLFASALFSLYFLFFDYRSRMFR</sequence>